<keyword evidence="3" id="KW-1185">Reference proteome</keyword>
<accession>A0A1A9X168</accession>
<evidence type="ECO:0000313" key="3">
    <source>
        <dbReference type="Proteomes" id="UP000091820"/>
    </source>
</evidence>
<keyword evidence="1" id="KW-0812">Transmembrane</keyword>
<proteinExistence type="predicted"/>
<name>A0A1A9X168_9MUSC</name>
<organism evidence="2 3">
    <name type="scientific">Glossina brevipalpis</name>
    <dbReference type="NCBI Taxonomy" id="37001"/>
    <lineage>
        <taxon>Eukaryota</taxon>
        <taxon>Metazoa</taxon>
        <taxon>Ecdysozoa</taxon>
        <taxon>Arthropoda</taxon>
        <taxon>Hexapoda</taxon>
        <taxon>Insecta</taxon>
        <taxon>Pterygota</taxon>
        <taxon>Neoptera</taxon>
        <taxon>Endopterygota</taxon>
        <taxon>Diptera</taxon>
        <taxon>Brachycera</taxon>
        <taxon>Muscomorpha</taxon>
        <taxon>Hippoboscoidea</taxon>
        <taxon>Glossinidae</taxon>
        <taxon>Glossina</taxon>
    </lineage>
</organism>
<keyword evidence="1" id="KW-0472">Membrane</keyword>
<protein>
    <submittedName>
        <fullName evidence="2">Uncharacterized protein</fullName>
    </submittedName>
</protein>
<evidence type="ECO:0000313" key="2">
    <source>
        <dbReference type="EnsemblMetazoa" id="GBRI040439-PA"/>
    </source>
</evidence>
<reference evidence="3" key="1">
    <citation type="submission" date="2014-03" db="EMBL/GenBank/DDBJ databases">
        <authorList>
            <person name="Aksoy S."/>
            <person name="Warren W."/>
            <person name="Wilson R.K."/>
        </authorList>
    </citation>
    <scope>NUCLEOTIDE SEQUENCE [LARGE SCALE GENOMIC DNA]</scope>
    <source>
        <strain evidence="3">IAEA</strain>
    </source>
</reference>
<dbReference type="Proteomes" id="UP000091820">
    <property type="component" value="Unassembled WGS sequence"/>
</dbReference>
<sequence length="151" mass="17335">MLIDTDHDHELVHWTRVNLAAMLANINQLMSMIITMLIMILITRNLLRFISELYGGDKHTLNDVMLIIEFKESQANLIWSLCYILYLTSSNEPKSKTCPPTELLCNRLLNSGKFATQNLPKNYFPHDGILRDNLHCDVKFEDSTWGGAILV</sequence>
<dbReference type="VEuPathDB" id="VectorBase:GBRI040439"/>
<dbReference type="AlphaFoldDB" id="A0A1A9X168"/>
<reference evidence="2" key="2">
    <citation type="submission" date="2020-05" db="UniProtKB">
        <authorList>
            <consortium name="EnsemblMetazoa"/>
        </authorList>
    </citation>
    <scope>IDENTIFICATION</scope>
    <source>
        <strain evidence="2">IAEA</strain>
    </source>
</reference>
<keyword evidence="1" id="KW-1133">Transmembrane helix</keyword>
<feature type="transmembrane region" description="Helical" evidence="1">
    <location>
        <begin position="20"/>
        <end position="42"/>
    </location>
</feature>
<evidence type="ECO:0000256" key="1">
    <source>
        <dbReference type="SAM" id="Phobius"/>
    </source>
</evidence>
<dbReference type="EnsemblMetazoa" id="GBRI040439-RA">
    <property type="protein sequence ID" value="GBRI040439-PA"/>
    <property type="gene ID" value="GBRI040439"/>
</dbReference>